<dbReference type="Proteomes" id="UP000320176">
    <property type="component" value="Unassembled WGS sequence"/>
</dbReference>
<feature type="transmembrane region" description="Helical" evidence="8">
    <location>
        <begin position="177"/>
        <end position="195"/>
    </location>
</feature>
<keyword evidence="4 8" id="KW-1003">Cell membrane</keyword>
<dbReference type="EMBL" id="SJPN01000003">
    <property type="protein sequence ID" value="TWU04399.1"/>
    <property type="molecule type" value="Genomic_DNA"/>
</dbReference>
<comment type="caution">
    <text evidence="9">The sequence shown here is derived from an EMBL/GenBank/DDBJ whole genome shotgun (WGS) entry which is preliminary data.</text>
</comment>
<feature type="transmembrane region" description="Helical" evidence="8">
    <location>
        <begin position="231"/>
        <end position="250"/>
    </location>
</feature>
<protein>
    <recommendedName>
        <fullName evidence="8">Probable membrane transporter protein</fullName>
    </recommendedName>
</protein>
<keyword evidence="7 8" id="KW-0472">Membrane</keyword>
<feature type="transmembrane region" description="Helical" evidence="8">
    <location>
        <begin position="6"/>
        <end position="33"/>
    </location>
</feature>
<feature type="transmembrane region" description="Helical" evidence="8">
    <location>
        <begin position="144"/>
        <end position="165"/>
    </location>
</feature>
<evidence type="ECO:0000256" key="1">
    <source>
        <dbReference type="ARBA" id="ARBA00004651"/>
    </source>
</evidence>
<evidence type="ECO:0000313" key="10">
    <source>
        <dbReference type="Proteomes" id="UP000320176"/>
    </source>
</evidence>
<name>A0A5C6AZ20_9BACT</name>
<evidence type="ECO:0000256" key="8">
    <source>
        <dbReference type="RuleBase" id="RU363041"/>
    </source>
</evidence>
<dbReference type="InterPro" id="IPR002781">
    <property type="entry name" value="TM_pro_TauE-like"/>
</dbReference>
<dbReference type="Pfam" id="PF01925">
    <property type="entry name" value="TauE"/>
    <property type="match status" value="1"/>
</dbReference>
<keyword evidence="10" id="KW-1185">Reference proteome</keyword>
<organism evidence="9 10">
    <name type="scientific">Stieleria varia</name>
    <dbReference type="NCBI Taxonomy" id="2528005"/>
    <lineage>
        <taxon>Bacteria</taxon>
        <taxon>Pseudomonadati</taxon>
        <taxon>Planctomycetota</taxon>
        <taxon>Planctomycetia</taxon>
        <taxon>Pirellulales</taxon>
        <taxon>Pirellulaceae</taxon>
        <taxon>Stieleria</taxon>
    </lineage>
</organism>
<feature type="transmembrane region" description="Helical" evidence="8">
    <location>
        <begin position="70"/>
        <end position="91"/>
    </location>
</feature>
<feature type="transmembrane region" description="Helical" evidence="8">
    <location>
        <begin position="45"/>
        <end position="64"/>
    </location>
</feature>
<evidence type="ECO:0000313" key="9">
    <source>
        <dbReference type="EMBL" id="TWU04399.1"/>
    </source>
</evidence>
<evidence type="ECO:0000256" key="6">
    <source>
        <dbReference type="ARBA" id="ARBA00022989"/>
    </source>
</evidence>
<keyword evidence="5 8" id="KW-0812">Transmembrane</keyword>
<evidence type="ECO:0000256" key="7">
    <source>
        <dbReference type="ARBA" id="ARBA00023136"/>
    </source>
</evidence>
<reference evidence="9 10" key="1">
    <citation type="submission" date="2019-02" db="EMBL/GenBank/DDBJ databases">
        <title>Deep-cultivation of Planctomycetes and their phenomic and genomic characterization uncovers novel biology.</title>
        <authorList>
            <person name="Wiegand S."/>
            <person name="Jogler M."/>
            <person name="Boedeker C."/>
            <person name="Pinto D."/>
            <person name="Vollmers J."/>
            <person name="Rivas-Marin E."/>
            <person name="Kohn T."/>
            <person name="Peeters S.H."/>
            <person name="Heuer A."/>
            <person name="Rast P."/>
            <person name="Oberbeckmann S."/>
            <person name="Bunk B."/>
            <person name="Jeske O."/>
            <person name="Meyerdierks A."/>
            <person name="Storesund J.E."/>
            <person name="Kallscheuer N."/>
            <person name="Luecker S."/>
            <person name="Lage O.M."/>
            <person name="Pohl T."/>
            <person name="Merkel B.J."/>
            <person name="Hornburger P."/>
            <person name="Mueller R.-W."/>
            <person name="Bruemmer F."/>
            <person name="Labrenz M."/>
            <person name="Spormann A.M."/>
            <person name="Op Den Camp H."/>
            <person name="Overmann J."/>
            <person name="Amann R."/>
            <person name="Jetten M.S.M."/>
            <person name="Mascher T."/>
            <person name="Medema M.H."/>
            <person name="Devos D.P."/>
            <person name="Kaster A.-K."/>
            <person name="Ovreas L."/>
            <person name="Rohde M."/>
            <person name="Galperin M.Y."/>
            <person name="Jogler C."/>
        </authorList>
    </citation>
    <scope>NUCLEOTIDE SEQUENCE [LARGE SCALE GENOMIC DNA]</scope>
    <source>
        <strain evidence="9 10">Pla52n</strain>
    </source>
</reference>
<dbReference type="InterPro" id="IPR052017">
    <property type="entry name" value="TSUP"/>
</dbReference>
<comment type="similarity">
    <text evidence="2 8">Belongs to the 4-toluene sulfonate uptake permease (TSUP) (TC 2.A.102) family.</text>
</comment>
<dbReference type="PANTHER" id="PTHR30269">
    <property type="entry name" value="TRANSMEMBRANE PROTEIN YFCA"/>
    <property type="match status" value="1"/>
</dbReference>
<evidence type="ECO:0000256" key="4">
    <source>
        <dbReference type="ARBA" id="ARBA00022475"/>
    </source>
</evidence>
<dbReference type="GO" id="GO:0005886">
    <property type="term" value="C:plasma membrane"/>
    <property type="evidence" value="ECO:0007669"/>
    <property type="project" value="UniProtKB-SubCell"/>
</dbReference>
<dbReference type="PANTHER" id="PTHR30269:SF37">
    <property type="entry name" value="MEMBRANE TRANSPORTER PROTEIN"/>
    <property type="match status" value="1"/>
</dbReference>
<evidence type="ECO:0000256" key="5">
    <source>
        <dbReference type="ARBA" id="ARBA00022692"/>
    </source>
</evidence>
<keyword evidence="6 8" id="KW-1133">Transmembrane helix</keyword>
<sequence length="254" mass="27060">MEPFWVIVSICAIALAAGFIHSAIGFGFGIVAVTLMPLVIDARQAHVLISLASVPVLIGTVWTYREGADYRSLLKALAGAAIGLPLGVLAFERMSMDYLVRGTGVAILVMVWMSFRNRRLAQQRSDCHASGGQSLGGHAALAGAYGGFLAGAVSIAAPPVAAWALQQSWEQKRFKAFLNQFLLAVSIYKVAALLVRDLVDREVCYQALWLAPLAIIGIRVGAYFSGRLSAGWFQVVVAVALVGIAVLFVLRGEG</sequence>
<evidence type="ECO:0000256" key="2">
    <source>
        <dbReference type="ARBA" id="ARBA00009142"/>
    </source>
</evidence>
<accession>A0A5C6AZ20</accession>
<dbReference type="OrthoDB" id="291833at2"/>
<comment type="subcellular location">
    <subcellularLocation>
        <location evidence="1 8">Cell membrane</location>
        <topology evidence="1 8">Multi-pass membrane protein</topology>
    </subcellularLocation>
</comment>
<feature type="transmembrane region" description="Helical" evidence="8">
    <location>
        <begin position="207"/>
        <end position="224"/>
    </location>
</feature>
<dbReference type="RefSeq" id="WP_146519830.1">
    <property type="nucleotide sequence ID" value="NZ_CP151726.1"/>
</dbReference>
<dbReference type="AlphaFoldDB" id="A0A5C6AZ20"/>
<evidence type="ECO:0000256" key="3">
    <source>
        <dbReference type="ARBA" id="ARBA00022448"/>
    </source>
</evidence>
<feature type="transmembrane region" description="Helical" evidence="8">
    <location>
        <begin position="98"/>
        <end position="115"/>
    </location>
</feature>
<keyword evidence="3" id="KW-0813">Transport</keyword>
<gene>
    <name evidence="9" type="ORF">Pla52n_24390</name>
</gene>
<proteinExistence type="inferred from homology"/>